<gene>
    <name evidence="20" type="ORF">C1SCF055_LOCUS10129</name>
</gene>
<comment type="caution">
    <text evidence="20">The sequence shown here is derived from an EMBL/GenBank/DDBJ whole genome shotgun (WGS) entry which is preliminary data.</text>
</comment>
<evidence type="ECO:0000256" key="1">
    <source>
        <dbReference type="ARBA" id="ARBA00004138"/>
    </source>
</evidence>
<dbReference type="GO" id="GO:0045505">
    <property type="term" value="F:dynein intermediate chain binding"/>
    <property type="evidence" value="ECO:0007669"/>
    <property type="project" value="InterPro"/>
</dbReference>
<dbReference type="Pfam" id="PF18199">
    <property type="entry name" value="Dynein_C"/>
    <property type="match status" value="1"/>
</dbReference>
<evidence type="ECO:0000259" key="16">
    <source>
        <dbReference type="Pfam" id="PF12777"/>
    </source>
</evidence>
<dbReference type="Pfam" id="PF13181">
    <property type="entry name" value="TPR_8"/>
    <property type="match status" value="1"/>
</dbReference>
<evidence type="ECO:0000256" key="8">
    <source>
        <dbReference type="ARBA" id="ARBA00023054"/>
    </source>
</evidence>
<dbReference type="GO" id="GO:0051959">
    <property type="term" value="F:dynein light intermediate chain binding"/>
    <property type="evidence" value="ECO:0007669"/>
    <property type="project" value="InterPro"/>
</dbReference>
<dbReference type="GO" id="GO:0005874">
    <property type="term" value="C:microtubule"/>
    <property type="evidence" value="ECO:0007669"/>
    <property type="project" value="UniProtKB-KW"/>
</dbReference>
<dbReference type="InterPro" id="IPR042219">
    <property type="entry name" value="AAA_lid_11_sf"/>
</dbReference>
<dbReference type="InterPro" id="IPR024743">
    <property type="entry name" value="Dynein_HC_stalk"/>
</dbReference>
<dbReference type="EMBL" id="CAMXCT010000714">
    <property type="protein sequence ID" value="CAI3982434.1"/>
    <property type="molecule type" value="Genomic_DNA"/>
</dbReference>
<keyword evidence="6" id="KW-0067">ATP-binding</keyword>
<dbReference type="GO" id="GO:0008569">
    <property type="term" value="F:minus-end-directed microtubule motor activity"/>
    <property type="evidence" value="ECO:0007669"/>
    <property type="project" value="InterPro"/>
</dbReference>
<dbReference type="FunFam" id="3.40.50.300:FF:000362">
    <property type="entry name" value="Dynein, axonemal, heavy chain 6"/>
    <property type="match status" value="1"/>
</dbReference>
<name>A0A9P1BZN2_9DINO</name>
<evidence type="ECO:0000256" key="2">
    <source>
        <dbReference type="ARBA" id="ARBA00004245"/>
    </source>
</evidence>
<dbReference type="InterPro" id="IPR026983">
    <property type="entry name" value="DHC"/>
</dbReference>
<keyword evidence="7" id="KW-0243">Dynein</keyword>
<evidence type="ECO:0000256" key="13">
    <source>
        <dbReference type="PROSITE-ProRule" id="PRU00339"/>
    </source>
</evidence>
<feature type="domain" description="Dynein heavy chain region D6 P-loop" evidence="15">
    <location>
        <begin position="1224"/>
        <end position="1337"/>
    </location>
</feature>
<dbReference type="Gene3D" id="3.10.490.20">
    <property type="match status" value="1"/>
</dbReference>
<dbReference type="GO" id="GO:0005524">
    <property type="term" value="F:ATP binding"/>
    <property type="evidence" value="ECO:0007669"/>
    <property type="project" value="UniProtKB-KW"/>
</dbReference>
<feature type="domain" description="Dynein heavy chain coiled coil stalk" evidence="16">
    <location>
        <begin position="602"/>
        <end position="728"/>
    </location>
</feature>
<dbReference type="Proteomes" id="UP001152797">
    <property type="component" value="Unassembled WGS sequence"/>
</dbReference>
<keyword evidence="9" id="KW-0969">Cilium</keyword>
<dbReference type="Gene3D" id="1.20.920.20">
    <property type="match status" value="1"/>
</dbReference>
<organism evidence="20">
    <name type="scientific">Cladocopium goreaui</name>
    <dbReference type="NCBI Taxonomy" id="2562237"/>
    <lineage>
        <taxon>Eukaryota</taxon>
        <taxon>Sar</taxon>
        <taxon>Alveolata</taxon>
        <taxon>Dinophyceae</taxon>
        <taxon>Suessiales</taxon>
        <taxon>Symbiodiniaceae</taxon>
        <taxon>Cladocopium</taxon>
    </lineage>
</organism>
<dbReference type="PROSITE" id="PS50005">
    <property type="entry name" value="TPR"/>
    <property type="match status" value="1"/>
</dbReference>
<dbReference type="InterPro" id="IPR041228">
    <property type="entry name" value="Dynein_C"/>
</dbReference>
<dbReference type="OrthoDB" id="5593012at2759"/>
<evidence type="ECO:0000256" key="14">
    <source>
        <dbReference type="SAM" id="Coils"/>
    </source>
</evidence>
<evidence type="ECO:0000256" key="10">
    <source>
        <dbReference type="ARBA" id="ARBA00023175"/>
    </source>
</evidence>
<comment type="subcellular location">
    <subcellularLocation>
        <location evidence="1">Cell projection</location>
        <location evidence="1">Cilium</location>
    </subcellularLocation>
    <subcellularLocation>
        <location evidence="2">Cytoplasm</location>
        <location evidence="2">Cytoskeleton</location>
    </subcellularLocation>
</comment>
<evidence type="ECO:0000256" key="4">
    <source>
        <dbReference type="ARBA" id="ARBA00022701"/>
    </source>
</evidence>
<dbReference type="InterPro" id="IPR041658">
    <property type="entry name" value="AAA_lid_11"/>
</dbReference>
<evidence type="ECO:0000256" key="5">
    <source>
        <dbReference type="ARBA" id="ARBA00022741"/>
    </source>
</evidence>
<keyword evidence="12" id="KW-0966">Cell projection</keyword>
<dbReference type="Gene3D" id="1.10.8.1220">
    <property type="match status" value="1"/>
</dbReference>
<dbReference type="EMBL" id="CAMXCT020000714">
    <property type="protein sequence ID" value="CAL1135809.1"/>
    <property type="molecule type" value="Genomic_DNA"/>
</dbReference>
<dbReference type="InterPro" id="IPR019734">
    <property type="entry name" value="TPR_rpt"/>
</dbReference>
<evidence type="ECO:0000256" key="12">
    <source>
        <dbReference type="ARBA" id="ARBA00023273"/>
    </source>
</evidence>
<dbReference type="InterPro" id="IPR027417">
    <property type="entry name" value="P-loop_NTPase"/>
</dbReference>
<dbReference type="FunFam" id="3.40.50.300:FF:001145">
    <property type="entry name" value="Putative dynein heavy chain"/>
    <property type="match status" value="1"/>
</dbReference>
<keyword evidence="4" id="KW-0493">Microtubule</keyword>
<reference evidence="21 22" key="2">
    <citation type="submission" date="2024-05" db="EMBL/GenBank/DDBJ databases">
        <authorList>
            <person name="Chen Y."/>
            <person name="Shah S."/>
            <person name="Dougan E. K."/>
            <person name="Thang M."/>
            <person name="Chan C."/>
        </authorList>
    </citation>
    <scope>NUCLEOTIDE SEQUENCE [LARGE SCALE GENOMIC DNA]</scope>
</reference>
<feature type="coiled-coil region" evidence="14">
    <location>
        <begin position="612"/>
        <end position="660"/>
    </location>
</feature>
<dbReference type="InterPro" id="IPR043160">
    <property type="entry name" value="Dynein_C_barrel"/>
</dbReference>
<evidence type="ECO:0000256" key="6">
    <source>
        <dbReference type="ARBA" id="ARBA00022840"/>
    </source>
</evidence>
<dbReference type="Pfam" id="PF12777">
    <property type="entry name" value="MT"/>
    <property type="match status" value="1"/>
</dbReference>
<dbReference type="PANTHER" id="PTHR22878:SF68">
    <property type="entry name" value="DYNEIN HEAVY CHAIN 6, AXONEMAL-LIKE"/>
    <property type="match status" value="1"/>
</dbReference>
<dbReference type="Gene3D" id="1.25.40.10">
    <property type="entry name" value="Tetratricopeptide repeat domain"/>
    <property type="match status" value="5"/>
</dbReference>
<dbReference type="InterPro" id="IPR035706">
    <property type="entry name" value="AAA_9"/>
</dbReference>
<dbReference type="FunFam" id="1.20.1270.280:FF:000001">
    <property type="entry name" value="dynein heavy chain 7, axonemal"/>
    <property type="match status" value="1"/>
</dbReference>
<evidence type="ECO:0000256" key="11">
    <source>
        <dbReference type="ARBA" id="ARBA00023212"/>
    </source>
</evidence>
<evidence type="ECO:0000313" key="21">
    <source>
        <dbReference type="EMBL" id="CAL4769746.1"/>
    </source>
</evidence>
<dbReference type="FunFam" id="3.10.490.20:FF:000005">
    <property type="entry name" value="Dynein axonemal heavy chain 6"/>
    <property type="match status" value="1"/>
</dbReference>
<feature type="coiled-coil region" evidence="14">
    <location>
        <begin position="924"/>
        <end position="951"/>
    </location>
</feature>
<dbReference type="GO" id="GO:0005929">
    <property type="term" value="C:cilium"/>
    <property type="evidence" value="ECO:0007669"/>
    <property type="project" value="UniProtKB-SubCell"/>
</dbReference>
<keyword evidence="5" id="KW-0547">Nucleotide-binding</keyword>
<dbReference type="Pfam" id="PF13424">
    <property type="entry name" value="TPR_12"/>
    <property type="match status" value="3"/>
</dbReference>
<feature type="domain" description="Dynein heavy chain C-terminal" evidence="19">
    <location>
        <begin position="1522"/>
        <end position="1824"/>
    </location>
</feature>
<keyword evidence="13" id="KW-0802">TPR repeat</keyword>
<feature type="repeat" description="TPR" evidence="13">
    <location>
        <begin position="417"/>
        <end position="450"/>
    </location>
</feature>
<dbReference type="SMART" id="SM00028">
    <property type="entry name" value="TPR"/>
    <property type="match status" value="7"/>
</dbReference>
<dbReference type="Gene3D" id="1.20.1270.280">
    <property type="match status" value="1"/>
</dbReference>
<dbReference type="InterPro" id="IPR004273">
    <property type="entry name" value="Dynein_heavy_D6_P-loop"/>
</dbReference>
<keyword evidence="3" id="KW-0963">Cytoplasm</keyword>
<keyword evidence="8 14" id="KW-0175">Coiled coil</keyword>
<dbReference type="Gene3D" id="3.40.50.300">
    <property type="entry name" value="P-loop containing nucleotide triphosphate hydrolases"/>
    <property type="match status" value="2"/>
</dbReference>
<dbReference type="Pfam" id="PF03028">
    <property type="entry name" value="Dynein_heavy"/>
    <property type="match status" value="1"/>
</dbReference>
<keyword evidence="11" id="KW-0206">Cytoskeleton</keyword>
<dbReference type="FunFam" id="1.10.8.1220:FF:000001">
    <property type="entry name" value="Dynein axonemal heavy chain 5"/>
    <property type="match status" value="1"/>
</dbReference>
<evidence type="ECO:0000259" key="15">
    <source>
        <dbReference type="Pfam" id="PF03028"/>
    </source>
</evidence>
<accession>A0A9P1BZN2</accession>
<evidence type="ECO:0000256" key="7">
    <source>
        <dbReference type="ARBA" id="ARBA00023017"/>
    </source>
</evidence>
<proteinExistence type="predicted"/>
<sequence length="1828" mass="204225">MLKARNAYGCFGDYEKQRDVTERGLRMQEQLYGSDHSKLAPTLGSLGNLHGHLGNYEKQKDLLLRSLTIMEREYGPENRMVAIALTNLSNAYQRLGNAPEQQRLLERAQSIAETLPGHQGMQACILTNLGNSHGLLGNAKKHKDFLERALALKEQEYGPDHPEVAVTLMGLGCAYGTLGFAETQRQFIERALKIKRRAFGDKHVATAGALVVLGTTMGVLGDVESEKDFISQGLAIQEENFGSDHQEVACALAALGQCHANLGNDRTHKDLAQRALAIEERTFGPEHRELITTLVSLSEAEGSLGKAESQQRTADRALAIACRCYGKEHLETAPALLSLGDACRRLGQLSLSKSHLKRALKIQEADLGANHRSLAKGLVSLALAMGQSGDFEKQKLLSERALEIQRRDFGASHRFTARTWHSLGKANVALGEFSLAKQQLEEALRIQTKEYGPGHKEVGLTLVSLSEVVEKDRLELAQRAVKILGEAYGPDHVECAPALLALGEAFGQENIQKYQRCVKKALKIQEREFGPGHCLLAPALQSSAKAFGEVLRRPKPRSKAPRVAELLQTPRRALIEIDLQVLIDPSLKVSRRYRCILILRVAKMVGPKKEALAIAEGQLKEAEDKLSVKKAELQAVQDNVAKLLEEFATAKQKKDDLQQQFEVCTKRLITAEKLINGLGGEKSRWQASSATLGLQYNNLTGDVLISSGIIAYLGCFLAKYRNESVDSWISLMQENKVPSSSSFLLRSVIGEDVVIRQWVIDKLPNDQVSIDNALILNNSRRWPLMIDPQIQANKWIRNSKGEKLLVLRLSQNNYARKLEVGISQGLPVLIENVPEVLDPLLEPLLQKAKFKAGNMIMIRLGDSTVEYNEDFRLFITTKLPNPHYSPEICVQVTLLNFMVTPDGLQDQMLGILVAKEEPEVEKKRQNLIIESAQSKAQLKEIEDKILELLSNSKGNILDDEELITTLANSKVTSTRIEERVKEQEKTQALVQETRETYVPVSVRSSAMFFVIADLCKVEPMYQYSLEWFIDIFLLAIKTAEKPERNLQRRLTALQNQFIKLLYEKVCDSLFAKDKLMLSLLLTFKSMEVDHELDQAEKSLLLVGGTTGAEVRARPQADWLSDVSWARLSELEDLGKGPWPGFTEKFAQNLPGWKAVFDSDDPVHAPWPGNLQEQMTPVQRALVLLAVRADATVPGLQDIILAKLGAEFLEPPPFNLEKVYSDSNNVTPLIFVLSSGADPMAELNRLAMKNNMFETKAAVSLGQGQGPKAEFAINEGKTGGNWVILQNCHLAVSWMPVLEKLVEELDPDVVADTFRLWLSAMPSPHFPVSVLQNGMKMTVEPPKGLKSNLLRAYLSFEEEWFDSAGNSDASRKAFRKMLFGLCFFHALIQERCNYGPLGWNIPYQFSEPDRQICVSQLKMFLEENQTIPYAALRYTASEANYGGRVTDAHDRITITNLVTDYYCEDILKDGYKFSESGTYYAPKHQPLSGYLEYIRALPINQMPEAFGLHANANLSAAIKEGLGVLSTANSMLPKGGGGDGGGKTTDQVLTELSSKFLHDIRVPFDTEWLVATYPTDYNESMNTVVNQEALRFNKLLIRVRASLVDIGKAVKGLVIMGPDLEDVANGILLNKQPAFWQKNSYPSLKPMSSYVADLVARMNFFTDWMENGHPANYWLSGFFFTQSFLTGQLQNFARKKKFPIDTLIWTFHFLKREIASHPKPEEGCIVYGLFMDGARWCNDKQVIQDSLPKVLFSEIPHMHWIPCEKDKDPTDMSKVYPSPIYKTSERKGVLSTTGHSTNFVCTIKIPIAPEHSAKFWIKRGVACLCQLDD</sequence>
<dbReference type="Pfam" id="PF12781">
    <property type="entry name" value="AAA_9"/>
    <property type="match status" value="1"/>
</dbReference>
<dbReference type="Gene3D" id="1.10.8.720">
    <property type="entry name" value="Region D6 of dynein motor"/>
    <property type="match status" value="1"/>
</dbReference>
<dbReference type="InterPro" id="IPR011990">
    <property type="entry name" value="TPR-like_helical_dom_sf"/>
</dbReference>
<feature type="domain" description="Dynein heavy chain ATP-binding dynein motor region" evidence="17">
    <location>
        <begin position="756"/>
        <end position="976"/>
    </location>
</feature>
<evidence type="ECO:0000256" key="9">
    <source>
        <dbReference type="ARBA" id="ARBA00023069"/>
    </source>
</evidence>
<dbReference type="PANTHER" id="PTHR22878">
    <property type="entry name" value="DYNEIN HEAVY CHAIN 6, AXONEMAL-LIKE-RELATED"/>
    <property type="match status" value="1"/>
</dbReference>
<evidence type="ECO:0000256" key="3">
    <source>
        <dbReference type="ARBA" id="ARBA00022490"/>
    </source>
</evidence>
<keyword evidence="22" id="KW-1185">Reference proteome</keyword>
<reference evidence="20" key="1">
    <citation type="submission" date="2022-10" db="EMBL/GenBank/DDBJ databases">
        <authorList>
            <person name="Chen Y."/>
            <person name="Dougan E. K."/>
            <person name="Chan C."/>
            <person name="Rhodes N."/>
            <person name="Thang M."/>
        </authorList>
    </citation>
    <scope>NUCLEOTIDE SEQUENCE</scope>
</reference>
<dbReference type="FunFam" id="1.10.8.720:FF:000001">
    <property type="entry name" value="dynein heavy chain 7, axonemal"/>
    <property type="match status" value="1"/>
</dbReference>
<evidence type="ECO:0000313" key="22">
    <source>
        <dbReference type="Proteomes" id="UP001152797"/>
    </source>
</evidence>
<protein>
    <submittedName>
        <fullName evidence="21">Dynein heavy chain</fullName>
    </submittedName>
</protein>
<evidence type="ECO:0000313" key="20">
    <source>
        <dbReference type="EMBL" id="CAI3982434.1"/>
    </source>
</evidence>
<evidence type="ECO:0000259" key="18">
    <source>
        <dbReference type="Pfam" id="PF18198"/>
    </source>
</evidence>
<feature type="domain" description="Dynein heavy chain AAA lid" evidence="18">
    <location>
        <begin position="1373"/>
        <end position="1511"/>
    </location>
</feature>
<dbReference type="SUPFAM" id="SSF48452">
    <property type="entry name" value="TPR-like"/>
    <property type="match status" value="3"/>
</dbReference>
<dbReference type="EMBL" id="CAMXCT030000714">
    <property type="protein sequence ID" value="CAL4769746.1"/>
    <property type="molecule type" value="Genomic_DNA"/>
</dbReference>
<evidence type="ECO:0000259" key="19">
    <source>
        <dbReference type="Pfam" id="PF18199"/>
    </source>
</evidence>
<dbReference type="Gene3D" id="6.10.140.1060">
    <property type="match status" value="1"/>
</dbReference>
<keyword evidence="10" id="KW-0505">Motor protein</keyword>
<dbReference type="GO" id="GO:0030286">
    <property type="term" value="C:dynein complex"/>
    <property type="evidence" value="ECO:0007669"/>
    <property type="project" value="UniProtKB-KW"/>
</dbReference>
<evidence type="ECO:0000259" key="17">
    <source>
        <dbReference type="Pfam" id="PF12781"/>
    </source>
</evidence>
<dbReference type="Pfam" id="PF18198">
    <property type="entry name" value="AAA_lid_11"/>
    <property type="match status" value="1"/>
</dbReference>
<dbReference type="GO" id="GO:0007018">
    <property type="term" value="P:microtubule-based movement"/>
    <property type="evidence" value="ECO:0007669"/>
    <property type="project" value="InterPro"/>
</dbReference>